<dbReference type="InterPro" id="IPR003718">
    <property type="entry name" value="OsmC/Ohr_fam"/>
</dbReference>
<comment type="caution">
    <text evidence="2">The sequence shown here is derived from an EMBL/GenBank/DDBJ whole genome shotgun (WGS) entry which is preliminary data.</text>
</comment>
<keyword evidence="3" id="KW-1185">Reference proteome</keyword>
<accession>A0ABP8L232</accession>
<proteinExistence type="predicted"/>
<evidence type="ECO:0000313" key="2">
    <source>
        <dbReference type="EMBL" id="GAA4420618.1"/>
    </source>
</evidence>
<dbReference type="InterPro" id="IPR015946">
    <property type="entry name" value="KH_dom-like_a/b"/>
</dbReference>
<dbReference type="InterPro" id="IPR036102">
    <property type="entry name" value="OsmC/Ohrsf"/>
</dbReference>
<dbReference type="InterPro" id="IPR052924">
    <property type="entry name" value="OsmC/Ohr_hydroprdx_reductase"/>
</dbReference>
<sequence length="187" mass="20103">MSITGQPTRNGVNVEQLTQTVGAIQDDPSLANFTFRATNTWLDGGRSRTSVQGFWGAGREDDSRGNPFVLEGDEPPVLLGTNHAPNAVETVLHALGSCLAVGVAYNAAAQDIEVRHLEIELEGDLDLHGFLGLSEDTRAGFHGIRVTCRIDTDAPDDKVAELIAHVRRTSPVVDIVSNPVPVEIQRT</sequence>
<dbReference type="Gene3D" id="3.30.300.20">
    <property type="match status" value="1"/>
</dbReference>
<dbReference type="EMBL" id="BAABGN010000004">
    <property type="protein sequence ID" value="GAA4420618.1"/>
    <property type="molecule type" value="Genomic_DNA"/>
</dbReference>
<reference evidence="2" key="3">
    <citation type="submission" date="2023-12" db="EMBL/GenBank/DDBJ databases">
        <authorList>
            <person name="Sun Q."/>
            <person name="Inoue M."/>
        </authorList>
    </citation>
    <scope>NUCLEOTIDE SEQUENCE</scope>
    <source>
        <strain evidence="2">JCM 17810</strain>
    </source>
</reference>
<protein>
    <submittedName>
        <fullName evidence="2">OsmC family protein</fullName>
    </submittedName>
</protein>
<dbReference type="SUPFAM" id="SSF82784">
    <property type="entry name" value="OsmC-like"/>
    <property type="match status" value="1"/>
</dbReference>
<dbReference type="PANTHER" id="PTHR35368:SF1">
    <property type="entry name" value="HYDROPEROXIDE REDUCTASE"/>
    <property type="match status" value="1"/>
</dbReference>
<dbReference type="Pfam" id="PF02566">
    <property type="entry name" value="OsmC"/>
    <property type="match status" value="1"/>
</dbReference>
<organism evidence="2 3">
    <name type="scientific">Georgenia halophila</name>
    <dbReference type="NCBI Taxonomy" id="620889"/>
    <lineage>
        <taxon>Bacteria</taxon>
        <taxon>Bacillati</taxon>
        <taxon>Actinomycetota</taxon>
        <taxon>Actinomycetes</taxon>
        <taxon>Micrococcales</taxon>
        <taxon>Bogoriellaceae</taxon>
        <taxon>Georgenia</taxon>
    </lineage>
</organism>
<dbReference type="Proteomes" id="UP001500622">
    <property type="component" value="Unassembled WGS sequence"/>
</dbReference>
<reference evidence="3" key="2">
    <citation type="journal article" date="2019" name="Int. J. Syst. Evol. Microbiol.">
        <title>The Global Catalogue of Microorganisms (GCM) 10K type strain sequencing project: providing services to taxonomists for standard genome sequencing and annotation.</title>
        <authorList>
            <consortium name="The Broad Institute Genomics Platform"/>
            <consortium name="The Broad Institute Genome Sequencing Center for Infectious Disease"/>
            <person name="Wu L."/>
            <person name="Ma J."/>
        </authorList>
    </citation>
    <scope>NUCLEOTIDE SEQUENCE [LARGE SCALE GENOMIC DNA]</scope>
    <source>
        <strain evidence="3">JCM 17810</strain>
    </source>
</reference>
<dbReference type="RefSeq" id="WP_345214916.1">
    <property type="nucleotide sequence ID" value="NZ_BAABGN010000002.1"/>
</dbReference>
<name>A0ABP8L232_9MICO</name>
<gene>
    <name evidence="1" type="ORF">GCM10023169_05070</name>
    <name evidence="2" type="ORF">GCM10023169_12680</name>
</gene>
<dbReference type="EMBL" id="BAABGN010000002">
    <property type="protein sequence ID" value="GAA4417030.1"/>
    <property type="molecule type" value="Genomic_DNA"/>
</dbReference>
<evidence type="ECO:0000313" key="1">
    <source>
        <dbReference type="EMBL" id="GAA4417030.1"/>
    </source>
</evidence>
<evidence type="ECO:0000313" key="3">
    <source>
        <dbReference type="Proteomes" id="UP001500622"/>
    </source>
</evidence>
<reference evidence="2" key="1">
    <citation type="journal article" date="2014" name="Int. J. Syst. Evol. Microbiol.">
        <title>Complete genome of a new Firmicutes species belonging to the dominant human colonic microbiota ('Ruminococcus bicirculans') reveals two chromosomes and a selective capacity to utilize plant glucans.</title>
        <authorList>
            <consortium name="NISC Comparative Sequencing Program"/>
            <person name="Wegmann U."/>
            <person name="Louis P."/>
            <person name="Goesmann A."/>
            <person name="Henrissat B."/>
            <person name="Duncan S.H."/>
            <person name="Flint H.J."/>
        </authorList>
    </citation>
    <scope>NUCLEOTIDE SEQUENCE</scope>
    <source>
        <strain evidence="2">JCM 17810</strain>
    </source>
</reference>
<dbReference type="PANTHER" id="PTHR35368">
    <property type="entry name" value="HYDROPEROXIDE REDUCTASE"/>
    <property type="match status" value="1"/>
</dbReference>